<evidence type="ECO:0000256" key="1">
    <source>
        <dbReference type="SAM" id="MobiDB-lite"/>
    </source>
</evidence>
<dbReference type="Proteomes" id="UP000327000">
    <property type="component" value="Unassembled WGS sequence"/>
</dbReference>
<proteinExistence type="predicted"/>
<organism evidence="3 4">
    <name type="scientific">Streptomyces mobaraensis</name>
    <name type="common">Streptoverticillium mobaraense</name>
    <dbReference type="NCBI Taxonomy" id="35621"/>
    <lineage>
        <taxon>Bacteria</taxon>
        <taxon>Bacillati</taxon>
        <taxon>Actinomycetota</taxon>
        <taxon>Actinomycetes</taxon>
        <taxon>Kitasatosporales</taxon>
        <taxon>Streptomycetaceae</taxon>
        <taxon>Streptomyces</taxon>
    </lineage>
</organism>
<dbReference type="InterPro" id="IPR013785">
    <property type="entry name" value="Aldolase_TIM"/>
</dbReference>
<feature type="region of interest" description="Disordered" evidence="1">
    <location>
        <begin position="19"/>
        <end position="50"/>
    </location>
</feature>
<gene>
    <name evidence="3" type="ORF">FRZ00_02840</name>
</gene>
<evidence type="ECO:0000259" key="2">
    <source>
        <dbReference type="Pfam" id="PF13186"/>
    </source>
</evidence>
<comment type="caution">
    <text evidence="3">The sequence shown here is derived from an EMBL/GenBank/DDBJ whole genome shotgun (WGS) entry which is preliminary data.</text>
</comment>
<dbReference type="AlphaFoldDB" id="A0A5N5WED0"/>
<protein>
    <submittedName>
        <fullName evidence="3">Radical SAM protein</fullName>
    </submittedName>
</protein>
<dbReference type="Gene3D" id="3.20.20.70">
    <property type="entry name" value="Aldolase class I"/>
    <property type="match status" value="1"/>
</dbReference>
<accession>A0A5N5WED0</accession>
<dbReference type="InterPro" id="IPR058240">
    <property type="entry name" value="rSAM_sf"/>
</dbReference>
<dbReference type="Pfam" id="PF13186">
    <property type="entry name" value="SPASM"/>
    <property type="match status" value="1"/>
</dbReference>
<keyword evidence="4" id="KW-1185">Reference proteome</keyword>
<name>A0A5N5WED0_STRMB</name>
<feature type="domain" description="4Fe4S-binding SPASM" evidence="2">
    <location>
        <begin position="248"/>
        <end position="311"/>
    </location>
</feature>
<dbReference type="SUPFAM" id="SSF102114">
    <property type="entry name" value="Radical SAM enzymes"/>
    <property type="match status" value="1"/>
</dbReference>
<reference evidence="3 4" key="1">
    <citation type="journal article" date="2019" name="Microb. Cell Fact.">
        <title>Exploring novel herbicidin analogues by transcriptional regulator overexpression and MS/MS molecular networking.</title>
        <authorList>
            <person name="Shi Y."/>
            <person name="Gu R."/>
            <person name="Li Y."/>
            <person name="Wang X."/>
            <person name="Ren W."/>
            <person name="Li X."/>
            <person name="Wang L."/>
            <person name="Xie Y."/>
            <person name="Hong B."/>
        </authorList>
    </citation>
    <scope>NUCLEOTIDE SEQUENCE [LARGE SCALE GENOMIC DNA]</scope>
    <source>
        <strain evidence="3 4">US-43</strain>
    </source>
</reference>
<dbReference type="EMBL" id="VOKX01000007">
    <property type="protein sequence ID" value="KAB7851285.1"/>
    <property type="molecule type" value="Genomic_DNA"/>
</dbReference>
<feature type="compositionally biased region" description="Basic and acidic residues" evidence="1">
    <location>
        <begin position="29"/>
        <end position="38"/>
    </location>
</feature>
<evidence type="ECO:0000313" key="3">
    <source>
        <dbReference type="EMBL" id="KAB7851285.1"/>
    </source>
</evidence>
<dbReference type="OrthoDB" id="9782387at2"/>
<evidence type="ECO:0000313" key="4">
    <source>
        <dbReference type="Proteomes" id="UP000327000"/>
    </source>
</evidence>
<dbReference type="InterPro" id="IPR023885">
    <property type="entry name" value="4Fe4S-binding_SPASM_dom"/>
</dbReference>
<sequence>MRRFVEGREIRPVHVRLDITGPSAISPPESRDGTDAVGRDTGNSPSESALPTAKAASLLRGFAASGGRAVTFHGIRETTRHPGYPAVCDAGHEAGLRLGLVTDGSRLGRPDTAECVASTHTWVRVTLPAGTEATFRTGGREAGRTTLASLLDDVGNLRQSAIDPDFRIGFHYVITERNRGEILAAAHAARESGAHYIRFDTGPYAYRAGTAPALRQAALLEDDAFEVRLPRPADDPDGDTGEARFRRCHYSRFTVAVDSGGRLSPCPRVSPDPRYGLGDVATDGWPDVLAGAARTAWQATDPRTTALCGSCSYRPQNELLELLLDGRVALDDALGAYAAEVPSTLHADFL</sequence>